<protein>
    <submittedName>
        <fullName evidence="1">Uncharacterized protein</fullName>
    </submittedName>
</protein>
<comment type="caution">
    <text evidence="1">The sequence shown here is derived from an EMBL/GenBank/DDBJ whole genome shotgun (WGS) entry which is preliminary data.</text>
</comment>
<dbReference type="EMBL" id="JBBPBN010000352">
    <property type="protein sequence ID" value="KAK8488363.1"/>
    <property type="molecule type" value="Genomic_DNA"/>
</dbReference>
<dbReference type="Proteomes" id="UP001396334">
    <property type="component" value="Unassembled WGS sequence"/>
</dbReference>
<keyword evidence="2" id="KW-1185">Reference proteome</keyword>
<accession>A0ABR2A5U8</accession>
<gene>
    <name evidence="1" type="ORF">V6N11_072797</name>
</gene>
<name>A0ABR2A5U8_9ROSI</name>
<sequence length="108" mass="11477">MFMEAWRDVCSSSTSKAKFGECSISLDCIVNDPFVATNLCLEPGSRVVALCRTPPPVGFAKLNVDGPLSSSLKMGGLGGLLRDEYGIILFNFSESCSAGPPLLLSCRL</sequence>
<proteinExistence type="predicted"/>
<evidence type="ECO:0000313" key="2">
    <source>
        <dbReference type="Proteomes" id="UP001396334"/>
    </source>
</evidence>
<organism evidence="1 2">
    <name type="scientific">Hibiscus sabdariffa</name>
    <name type="common">roselle</name>
    <dbReference type="NCBI Taxonomy" id="183260"/>
    <lineage>
        <taxon>Eukaryota</taxon>
        <taxon>Viridiplantae</taxon>
        <taxon>Streptophyta</taxon>
        <taxon>Embryophyta</taxon>
        <taxon>Tracheophyta</taxon>
        <taxon>Spermatophyta</taxon>
        <taxon>Magnoliopsida</taxon>
        <taxon>eudicotyledons</taxon>
        <taxon>Gunneridae</taxon>
        <taxon>Pentapetalae</taxon>
        <taxon>rosids</taxon>
        <taxon>malvids</taxon>
        <taxon>Malvales</taxon>
        <taxon>Malvaceae</taxon>
        <taxon>Malvoideae</taxon>
        <taxon>Hibiscus</taxon>
    </lineage>
</organism>
<evidence type="ECO:0000313" key="1">
    <source>
        <dbReference type="EMBL" id="KAK8488363.1"/>
    </source>
</evidence>
<reference evidence="1 2" key="1">
    <citation type="journal article" date="2024" name="G3 (Bethesda)">
        <title>Genome assembly of Hibiscus sabdariffa L. provides insights into metabolisms of medicinal natural products.</title>
        <authorList>
            <person name="Kim T."/>
        </authorList>
    </citation>
    <scope>NUCLEOTIDE SEQUENCE [LARGE SCALE GENOMIC DNA]</scope>
    <source>
        <strain evidence="1">TK-2024</strain>
        <tissue evidence="1">Old leaves</tissue>
    </source>
</reference>